<proteinExistence type="predicted"/>
<organism evidence="2 4">
    <name type="scientific">Rotaria sordida</name>
    <dbReference type="NCBI Taxonomy" id="392033"/>
    <lineage>
        <taxon>Eukaryota</taxon>
        <taxon>Metazoa</taxon>
        <taxon>Spiralia</taxon>
        <taxon>Gnathifera</taxon>
        <taxon>Rotifera</taxon>
        <taxon>Eurotatoria</taxon>
        <taxon>Bdelloidea</taxon>
        <taxon>Philodinida</taxon>
        <taxon>Philodinidae</taxon>
        <taxon>Rotaria</taxon>
    </lineage>
</organism>
<reference evidence="2" key="1">
    <citation type="submission" date="2021-02" db="EMBL/GenBank/DDBJ databases">
        <authorList>
            <person name="Nowell W R."/>
        </authorList>
    </citation>
    <scope>NUCLEOTIDE SEQUENCE</scope>
</reference>
<comment type="caution">
    <text evidence="2">The sequence shown here is derived from an EMBL/GenBank/DDBJ whole genome shotgun (WGS) entry which is preliminary data.</text>
</comment>
<name>A0A813YUD3_9BILA</name>
<dbReference type="AlphaFoldDB" id="A0A813YUD3"/>
<gene>
    <name evidence="3" type="ORF">JXQ802_LOCUS15352</name>
    <name evidence="2" type="ORF">PYM288_LOCUS8924</name>
</gene>
<feature type="coiled-coil region" evidence="1">
    <location>
        <begin position="319"/>
        <end position="346"/>
    </location>
</feature>
<evidence type="ECO:0000313" key="4">
    <source>
        <dbReference type="Proteomes" id="UP000663854"/>
    </source>
</evidence>
<dbReference type="Proteomes" id="UP000663854">
    <property type="component" value="Unassembled WGS sequence"/>
</dbReference>
<evidence type="ECO:0000313" key="5">
    <source>
        <dbReference type="Proteomes" id="UP000663870"/>
    </source>
</evidence>
<sequence>MLGEDRSTSTADALARWFQSFQSDIIIDGDNLRCLTSNPNLDDIWQRIIRHCHPTDYVKKVKETLRIAELKERYPDRWEQHKNAQIQHGQIEQRISLRLREIYSARSEQSTNVFNELNRVQTMINDEYYIISSLDKQLQIYRQLANYLNQLFQIKQQLDLLTSTNSTNHQELVTELINPNNSLIGKFQQSIHLNDLCSLMNTLIQQRINQLSKIEKDEQERSSTIIDTYEEALRKTNLNFTKQFVHLANIRMECAKLRSRLDDSKREVLSRRSSIEQTQLMSILDAMIASKSVDVHLSLLKKRVQTEIEQTKKSDEKLIPRIHQQINEKRNELNRIDNQLNKIIQENPLEKLEKLELKIHDYIRLINDLPGHFHSLNIMHLSLSNDLRSNILTWPIEQFSRINLINNSIELPIESPPTPLVMIPSQTPTTPLTSLKQLLGIRTQDTTILEPSLPNEILSNEENQSWDIDINEDETLAIKYPSILSIDWDILTRVDYQMEEALKQCQLDFIQYELFFQNIIKEIHVLQYEYTKKPAFRS</sequence>
<keyword evidence="5" id="KW-1185">Reference proteome</keyword>
<dbReference type="EMBL" id="CAJNOH010000124">
    <property type="protein sequence ID" value="CAF0888870.1"/>
    <property type="molecule type" value="Genomic_DNA"/>
</dbReference>
<dbReference type="Proteomes" id="UP000663870">
    <property type="component" value="Unassembled WGS sequence"/>
</dbReference>
<evidence type="ECO:0000313" key="3">
    <source>
        <dbReference type="EMBL" id="CAF1025020.1"/>
    </source>
</evidence>
<evidence type="ECO:0000313" key="2">
    <source>
        <dbReference type="EMBL" id="CAF0888870.1"/>
    </source>
</evidence>
<dbReference type="EMBL" id="CAJNOL010000356">
    <property type="protein sequence ID" value="CAF1025020.1"/>
    <property type="molecule type" value="Genomic_DNA"/>
</dbReference>
<keyword evidence="1" id="KW-0175">Coiled coil</keyword>
<protein>
    <submittedName>
        <fullName evidence="2">Uncharacterized protein</fullName>
    </submittedName>
</protein>
<accession>A0A813YUD3</accession>
<evidence type="ECO:0000256" key="1">
    <source>
        <dbReference type="SAM" id="Coils"/>
    </source>
</evidence>